<dbReference type="GO" id="GO:0008541">
    <property type="term" value="C:proteasome regulatory particle, lid subcomplex"/>
    <property type="evidence" value="ECO:0007669"/>
    <property type="project" value="TreeGrafter"/>
</dbReference>
<keyword evidence="2 4" id="KW-0647">Proteasome</keyword>
<dbReference type="SMART" id="SM00088">
    <property type="entry name" value="PINT"/>
    <property type="match status" value="1"/>
</dbReference>
<dbReference type="GO" id="GO:0005737">
    <property type="term" value="C:cytoplasm"/>
    <property type="evidence" value="ECO:0007669"/>
    <property type="project" value="TreeGrafter"/>
</dbReference>
<dbReference type="AlphaFoldDB" id="A0A4V1M4U4"/>
<dbReference type="FunFam" id="1.10.10.10:FF:000070">
    <property type="entry name" value="26S proteasome non-ATPase regulatory subunit 12"/>
    <property type="match status" value="1"/>
</dbReference>
<proteinExistence type="inferred from homology"/>
<comment type="similarity">
    <text evidence="1">Belongs to the proteasome subunit p55 family.</text>
</comment>
<keyword evidence="5" id="KW-1185">Reference proteome</keyword>
<dbReference type="FunCoup" id="A0A4V1M4U4">
    <property type="interactions" value="660"/>
</dbReference>
<dbReference type="STRING" id="5217.A0A4V1M4U4"/>
<comment type="caution">
    <text evidence="4">The sequence shown here is derived from an EMBL/GenBank/DDBJ whole genome shotgun (WGS) entry which is preliminary data.</text>
</comment>
<evidence type="ECO:0000256" key="2">
    <source>
        <dbReference type="ARBA" id="ARBA00022942"/>
    </source>
</evidence>
<dbReference type="PANTHER" id="PTHR10855">
    <property type="entry name" value="26S PROTEASOME NON-ATPASE REGULATORY SUBUNIT 12/COP9 SIGNALOSOME COMPLEX SUBUNIT 4"/>
    <property type="match status" value="1"/>
</dbReference>
<evidence type="ECO:0000256" key="1">
    <source>
        <dbReference type="ARBA" id="ARBA00006397"/>
    </source>
</evidence>
<dbReference type="Pfam" id="PF22241">
    <property type="entry name" value="PSMD12-CSN4_N"/>
    <property type="match status" value="1"/>
</dbReference>
<dbReference type="OrthoDB" id="268763at2759"/>
<evidence type="ECO:0000313" key="5">
    <source>
        <dbReference type="Proteomes" id="UP000289152"/>
    </source>
</evidence>
<dbReference type="GO" id="GO:0005634">
    <property type="term" value="C:nucleus"/>
    <property type="evidence" value="ECO:0007669"/>
    <property type="project" value="UniProtKB-ARBA"/>
</dbReference>
<dbReference type="InterPro" id="IPR036390">
    <property type="entry name" value="WH_DNA-bd_sf"/>
</dbReference>
<dbReference type="PROSITE" id="PS50250">
    <property type="entry name" value="PCI"/>
    <property type="match status" value="1"/>
</dbReference>
<reference evidence="4 5" key="1">
    <citation type="submission" date="2016-06" db="EMBL/GenBank/DDBJ databases">
        <title>Evolution of pathogenesis and genome organization in the Tremellales.</title>
        <authorList>
            <person name="Cuomo C."/>
            <person name="Litvintseva A."/>
            <person name="Heitman J."/>
            <person name="Chen Y."/>
            <person name="Sun S."/>
            <person name="Springer D."/>
            <person name="Dromer F."/>
            <person name="Young S."/>
            <person name="Zeng Q."/>
            <person name="Chapman S."/>
            <person name="Gujja S."/>
            <person name="Saif S."/>
            <person name="Birren B."/>
        </authorList>
    </citation>
    <scope>NUCLEOTIDE SEQUENCE [LARGE SCALE GENOMIC DNA]</scope>
    <source>
        <strain evidence="4 5">ATCC 28783</strain>
    </source>
</reference>
<dbReference type="InterPro" id="IPR000717">
    <property type="entry name" value="PCI_dom"/>
</dbReference>
<sequence length="491" mass="55648">MSLAPRKQERDFTPEVTALTPEVENLAKDGKLSDAIEKISALEKQTRNAADMLSTASLLTLLIRLCWDASDLDALNTQLTLMSKKHGQLKEAVVRMVDTAMKWLPVLKAQKEQGKFQGVKDRWLELVQTLRDITEGKIHLELARARLTGMLASYHESLVATAPTDLPMTKRDQLDAAADLMSDIQVETYSSMDKKEKTDFILEQMRLESLRGNWSRVRVGSRKINRVFLKEAESVELKLRYYDLIVQLALQEDGFLEACSAYQEVWDTEEVKKDQSRELNVIENIIIYVILAPYNNEQADMLHKLYANPALQKASVHYDLLKCFVTKELMRWPGIESMYGPTLRSSPVFAAESLLGKKTGSNAEGKAEEDLAHPGMARWKQLHQRVIEHNIRVIAAYYSRITLTRLTELLDLPPLTTERTLCKLVTDKTVFARIDRPKGVVNFQKKLGMHQVLNSWSADVGNVLTLVEKTSHLISKEYAIHEASQGKKVGA</sequence>
<feature type="domain" description="PCI" evidence="3">
    <location>
        <begin position="257"/>
        <end position="448"/>
    </location>
</feature>
<organism evidence="4 5">
    <name type="scientific">Tremella mesenterica</name>
    <name type="common">Jelly fungus</name>
    <dbReference type="NCBI Taxonomy" id="5217"/>
    <lineage>
        <taxon>Eukaryota</taxon>
        <taxon>Fungi</taxon>
        <taxon>Dikarya</taxon>
        <taxon>Basidiomycota</taxon>
        <taxon>Agaricomycotina</taxon>
        <taxon>Tremellomycetes</taxon>
        <taxon>Tremellales</taxon>
        <taxon>Tremellaceae</taxon>
        <taxon>Tremella</taxon>
    </lineage>
</organism>
<dbReference type="Proteomes" id="UP000289152">
    <property type="component" value="Unassembled WGS sequence"/>
</dbReference>
<gene>
    <name evidence="4" type="ORF">M231_01076</name>
</gene>
<evidence type="ECO:0000259" key="3">
    <source>
        <dbReference type="PROSITE" id="PS50250"/>
    </source>
</evidence>
<dbReference type="EMBL" id="SDIL01000007">
    <property type="protein sequence ID" value="RXK41577.1"/>
    <property type="molecule type" value="Genomic_DNA"/>
</dbReference>
<dbReference type="InterPro" id="IPR036388">
    <property type="entry name" value="WH-like_DNA-bd_sf"/>
</dbReference>
<dbReference type="InterPro" id="IPR040134">
    <property type="entry name" value="PSMD12/CSN4"/>
</dbReference>
<dbReference type="SUPFAM" id="SSF46785">
    <property type="entry name" value="Winged helix' DNA-binding domain"/>
    <property type="match status" value="1"/>
</dbReference>
<dbReference type="VEuPathDB" id="FungiDB:TREMEDRAFT_71025"/>
<dbReference type="Pfam" id="PF01399">
    <property type="entry name" value="PCI"/>
    <property type="match status" value="1"/>
</dbReference>
<protein>
    <submittedName>
        <fullName evidence="4">26S proteasome regulatory subunit N5</fullName>
    </submittedName>
</protein>
<dbReference type="InParanoid" id="A0A4V1M4U4"/>
<dbReference type="Gene3D" id="1.10.10.10">
    <property type="entry name" value="Winged helix-like DNA-binding domain superfamily/Winged helix DNA-binding domain"/>
    <property type="match status" value="1"/>
</dbReference>
<evidence type="ECO:0000313" key="4">
    <source>
        <dbReference type="EMBL" id="RXK41577.1"/>
    </source>
</evidence>
<dbReference type="PANTHER" id="PTHR10855:SF1">
    <property type="entry name" value="26S PROTEASOME NON-ATPASE REGULATORY SUBUNIT 12"/>
    <property type="match status" value="1"/>
</dbReference>
<accession>A0A4V1M4U4</accession>
<dbReference type="InterPro" id="IPR054559">
    <property type="entry name" value="PSMD12-CSN4-like_N"/>
</dbReference>
<name>A0A4V1M4U4_TREME</name>
<dbReference type="Pfam" id="PF18098">
    <property type="entry name" value="RPN5_C"/>
    <property type="match status" value="1"/>
</dbReference>
<dbReference type="InterPro" id="IPR040896">
    <property type="entry name" value="RPN5_C"/>
</dbReference>